<proteinExistence type="predicted"/>
<organism evidence="1 2">
    <name type="scientific">Aspergillus keveii</name>
    <dbReference type="NCBI Taxonomy" id="714993"/>
    <lineage>
        <taxon>Eukaryota</taxon>
        <taxon>Fungi</taxon>
        <taxon>Dikarya</taxon>
        <taxon>Ascomycota</taxon>
        <taxon>Pezizomycotina</taxon>
        <taxon>Eurotiomycetes</taxon>
        <taxon>Eurotiomycetidae</taxon>
        <taxon>Eurotiales</taxon>
        <taxon>Aspergillaceae</taxon>
        <taxon>Aspergillus</taxon>
        <taxon>Aspergillus subgen. Nidulantes</taxon>
    </lineage>
</organism>
<evidence type="ECO:0000313" key="1">
    <source>
        <dbReference type="EMBL" id="KAL2799747.1"/>
    </source>
</evidence>
<sequence length="90" mass="9876">MAYSEASCFCRGGAMSFVGWLLSRASTRPRDWMAYWHCLGDSRPIHPLGIYSLVALLGHLSCSQLFVCCTPAIVPGMLTLGPRRINNQTG</sequence>
<comment type="caution">
    <text evidence="1">The sequence shown here is derived from an EMBL/GenBank/DDBJ whole genome shotgun (WGS) entry which is preliminary data.</text>
</comment>
<dbReference type="Proteomes" id="UP001610563">
    <property type="component" value="Unassembled WGS sequence"/>
</dbReference>
<gene>
    <name evidence="1" type="ORF">BJX66DRAFT_292562</name>
</gene>
<evidence type="ECO:0000313" key="2">
    <source>
        <dbReference type="Proteomes" id="UP001610563"/>
    </source>
</evidence>
<protein>
    <submittedName>
        <fullName evidence="1">Uncharacterized protein</fullName>
    </submittedName>
</protein>
<name>A0ABR4GL06_9EURO</name>
<accession>A0ABR4GL06</accession>
<keyword evidence="2" id="KW-1185">Reference proteome</keyword>
<reference evidence="1 2" key="1">
    <citation type="submission" date="2024-07" db="EMBL/GenBank/DDBJ databases">
        <title>Section-level genome sequencing and comparative genomics of Aspergillus sections Usti and Cavernicolus.</title>
        <authorList>
            <consortium name="Lawrence Berkeley National Laboratory"/>
            <person name="Nybo J.L."/>
            <person name="Vesth T.C."/>
            <person name="Theobald S."/>
            <person name="Frisvad J.C."/>
            <person name="Larsen T.O."/>
            <person name="Kjaerboelling I."/>
            <person name="Rothschild-Mancinelli K."/>
            <person name="Lyhne E.K."/>
            <person name="Kogle M.E."/>
            <person name="Barry K."/>
            <person name="Clum A."/>
            <person name="Na H."/>
            <person name="Ledsgaard L."/>
            <person name="Lin J."/>
            <person name="Lipzen A."/>
            <person name="Kuo A."/>
            <person name="Riley R."/>
            <person name="Mondo S."/>
            <person name="Labutti K."/>
            <person name="Haridas S."/>
            <person name="Pangalinan J."/>
            <person name="Salamov A.A."/>
            <person name="Simmons B.A."/>
            <person name="Magnuson J.K."/>
            <person name="Chen J."/>
            <person name="Drula E."/>
            <person name="Henrissat B."/>
            <person name="Wiebenga A."/>
            <person name="Lubbers R.J."/>
            <person name="Gomes A.C."/>
            <person name="Makela M.R."/>
            <person name="Stajich J."/>
            <person name="Grigoriev I.V."/>
            <person name="Mortensen U.H."/>
            <person name="De Vries R.P."/>
            <person name="Baker S.E."/>
            <person name="Andersen M.R."/>
        </authorList>
    </citation>
    <scope>NUCLEOTIDE SEQUENCE [LARGE SCALE GENOMIC DNA]</scope>
    <source>
        <strain evidence="1 2">CBS 209.92</strain>
    </source>
</reference>
<dbReference type="EMBL" id="JBFTWV010000006">
    <property type="protein sequence ID" value="KAL2799747.1"/>
    <property type="molecule type" value="Genomic_DNA"/>
</dbReference>